<reference evidence="2" key="1">
    <citation type="journal article" date="2023" name="G3 (Bethesda)">
        <title>A reference genome for the long-term kleptoplast-retaining sea slug Elysia crispata morphotype clarki.</title>
        <authorList>
            <person name="Eastman K.E."/>
            <person name="Pendleton A.L."/>
            <person name="Shaikh M.A."/>
            <person name="Suttiyut T."/>
            <person name="Ogas R."/>
            <person name="Tomko P."/>
            <person name="Gavelis G."/>
            <person name="Widhalm J.R."/>
            <person name="Wisecaver J.H."/>
        </authorList>
    </citation>
    <scope>NUCLEOTIDE SEQUENCE</scope>
    <source>
        <strain evidence="2">ECLA1</strain>
    </source>
</reference>
<protein>
    <submittedName>
        <fullName evidence="2">Uncharacterized protein</fullName>
    </submittedName>
</protein>
<sequence length="79" mass="9369">MQLTIIGAFRKPQPQRFTLNFLLREEEEEEEDRGWGCERDGEAQGLKAPAERNGSNFYHENYITLHTEDFLKAKRNNKR</sequence>
<feature type="compositionally biased region" description="Basic and acidic residues" evidence="1">
    <location>
        <begin position="33"/>
        <end position="42"/>
    </location>
</feature>
<organism evidence="2 3">
    <name type="scientific">Elysia crispata</name>
    <name type="common">lettuce slug</name>
    <dbReference type="NCBI Taxonomy" id="231223"/>
    <lineage>
        <taxon>Eukaryota</taxon>
        <taxon>Metazoa</taxon>
        <taxon>Spiralia</taxon>
        <taxon>Lophotrochozoa</taxon>
        <taxon>Mollusca</taxon>
        <taxon>Gastropoda</taxon>
        <taxon>Heterobranchia</taxon>
        <taxon>Euthyneura</taxon>
        <taxon>Panpulmonata</taxon>
        <taxon>Sacoglossa</taxon>
        <taxon>Placobranchoidea</taxon>
        <taxon>Plakobranchidae</taxon>
        <taxon>Elysia</taxon>
    </lineage>
</organism>
<dbReference type="AlphaFoldDB" id="A0AAE0ZK84"/>
<evidence type="ECO:0000313" key="2">
    <source>
        <dbReference type="EMBL" id="KAK3770291.1"/>
    </source>
</evidence>
<feature type="region of interest" description="Disordered" evidence="1">
    <location>
        <begin position="30"/>
        <end position="52"/>
    </location>
</feature>
<gene>
    <name evidence="2" type="ORF">RRG08_029946</name>
</gene>
<evidence type="ECO:0000256" key="1">
    <source>
        <dbReference type="SAM" id="MobiDB-lite"/>
    </source>
</evidence>
<comment type="caution">
    <text evidence="2">The sequence shown here is derived from an EMBL/GenBank/DDBJ whole genome shotgun (WGS) entry which is preliminary data.</text>
</comment>
<dbReference type="EMBL" id="JAWDGP010003856">
    <property type="protein sequence ID" value="KAK3770291.1"/>
    <property type="molecule type" value="Genomic_DNA"/>
</dbReference>
<evidence type="ECO:0000313" key="3">
    <source>
        <dbReference type="Proteomes" id="UP001283361"/>
    </source>
</evidence>
<proteinExistence type="predicted"/>
<accession>A0AAE0ZK84</accession>
<name>A0AAE0ZK84_9GAST</name>
<keyword evidence="3" id="KW-1185">Reference proteome</keyword>
<dbReference type="Proteomes" id="UP001283361">
    <property type="component" value="Unassembled WGS sequence"/>
</dbReference>